<dbReference type="SUPFAM" id="SSF53474">
    <property type="entry name" value="alpha/beta-Hydrolases"/>
    <property type="match status" value="1"/>
</dbReference>
<dbReference type="PANTHER" id="PTHR32305">
    <property type="match status" value="1"/>
</dbReference>
<dbReference type="Pfam" id="PF25023">
    <property type="entry name" value="TEN_YD-shell"/>
    <property type="match status" value="2"/>
</dbReference>
<keyword evidence="6" id="KW-1185">Reference proteome</keyword>
<dbReference type="InterPro" id="IPR050708">
    <property type="entry name" value="T6SS_VgrG/RHS"/>
</dbReference>
<evidence type="ECO:0000313" key="6">
    <source>
        <dbReference type="Proteomes" id="UP000037688"/>
    </source>
</evidence>
<dbReference type="OrthoDB" id="41445at2"/>
<sequence>MRRVGVWLKNGIVALLVFIISSQVGISNVNAQINGQQLERVLNGLVTPKLVNESNKPNLADRSSVSESVDPATGTLTITEIDLSLPGKDGLDLTIGRQYNSSQAEIGSKRVSVTTSSSQQVGFGTGYYVNILYWDLNTKKYGVYFPGYYSNINSAHSIANYHIKNQPDSGRVYIDYDVEYKTVQYVQITYTTATKIYPDDNSYIRSRYDLGGGWALTFPSLQIEDGYVHYHNGKGAAYVVKFDGSNRGQLEDYGRTDVELLYDSGFNNGQMTSTYALVDQNKQKTYFGGDGRLLGIRDRFNNEIKFTHINRNMNGRTYPVITKIVDSIGRNVDFSYQSNLNDPNFDSQNMTENITLTVSHPSTTERRTIVYAKRRDQISIFNNGTLVGKRYEPYLNAVVDVKGNVSYFEYFPATEKFDATSKYLNNSSAGTAVHLLEYARYPRSATFYEYAVISRNWGGEGAYQVFQVAKRWDGLNHYKYDAPNPSVSTIGPYNQQDYTYFGDVTGYPTYYAEEGIPESYRFGSEAKNQDGVRTRYTFNGKKQLLMTEQTATNGEKTTDTIQSYHPTFKNKPIRVETKVTSGSRENRFYQNFDYYSWGDLQSVNRPLTAAQLNDPAQVQQHSTTYEYEPNYKLPSKVQYYQSPGNLLTEQYTYDYQGRLKTAQNVNGEVTTYNFTQASDGRTLETLFPLENGKTARTVSYFSQSGGYQLFPTLIKSYYTNEYGQLTETSVQRTYNVLLGLMTSETNADNKTTQYQYDLYGRPTKIIYPVSNSQSGERYQREDALQYYDQIVDSSPNYFDQQNKYLITTRIDSHTKTTRLDDNEVSYDDVKHEFYNGFGNGVLLGQLDNLAGNELVLAQYHYDSMSRPIYVIDTSGNVSTAAYDKWGRAFESTDAFGNLYRTDYDIIDRKNTSYLVAASDVTAFRANVQDSLKRNVLETFSDQWGREIARKGYPNWPNRNAAVVQEDYTYDHLGNVLTYVDPNRNTTRYQYDRLNRLTSVQDALNQTTSYSYNKLGQLQSTTQTDGTKSWVTNKTYDETGLLKTSTDPGANQDVFNRNKLGQVSVRKNPNNTSIYYLYDETGRSTMKIAGSNTIKNVYQFRKFGPSRQEEQRNGSSVITTYSDYNIYGAQRYKGTIYDGVVTVVRHEYDDQNRLKNIADAFDYFTHYKYDKTRISKVQTNGTYQVSAADNANAQYIYEPDGKIKSIIYPRLSDGSVLTTDNQYDAIGRLLKVTNKKGTTVLSQYQYSYDSNGNITSVTDASGITDYKYDKLDRLIQVKRPTGETIDYTYDARGNRKTLAEDDRLLQFAREQTYTFNLWDQLKTITEGNMTTEFEYEMQGLRLYKETTTRAANGTGNPPVKEKVRYAYNNNGQVISESNDSNQAIASYVWGPDRMLAKRDASTNKKYYYLYNGHGDVVQIINENGTTVNSYQYDEWGNILQQTEEIKNSFKYAGEIQDEETGLYYLRARYYDPGVGRFISKDTYEGELNNPLSQNLYSYVHNNPLKYVDPSGHRVWLIHGTNLSGAEHPEDTWTPDFVEYVEGLFNESSKKMKWTGGNSTGARSEAAKDFVTEVYEWHSKNPDDPIRLVGHSHGGNVAIMLANLLDKKGMKVDTLITIATPVRGYNLDKNTSVGQHIHVYNKKDQIQVNGGPLWALGATKGRTFKGAENVRAKDAEKPGVFSPNGGPIDSHSSMHSNKSIWDKYIKPKLKK</sequence>
<keyword evidence="1" id="KW-0677">Repeat</keyword>
<dbReference type="Proteomes" id="UP000037688">
    <property type="component" value="Unassembled WGS sequence"/>
</dbReference>
<dbReference type="NCBIfam" id="TIGR03696">
    <property type="entry name" value="Rhs_assc_core"/>
    <property type="match status" value="1"/>
</dbReference>
<dbReference type="Gene3D" id="3.40.50.1820">
    <property type="entry name" value="alpha/beta hydrolase"/>
    <property type="match status" value="1"/>
</dbReference>
<dbReference type="InterPro" id="IPR031325">
    <property type="entry name" value="RHS_repeat"/>
</dbReference>
<gene>
    <name evidence="5" type="ORF">AMS66_14860</name>
</gene>
<evidence type="ECO:0000256" key="2">
    <source>
        <dbReference type="SAM" id="MobiDB-lite"/>
    </source>
</evidence>
<feature type="region of interest" description="Disordered" evidence="2">
    <location>
        <begin position="1674"/>
        <end position="1693"/>
    </location>
</feature>
<dbReference type="InterPro" id="IPR006530">
    <property type="entry name" value="YD"/>
</dbReference>
<dbReference type="RefSeq" id="WP_053781516.1">
    <property type="nucleotide sequence ID" value="NZ_LITU01000059.1"/>
</dbReference>
<name>A0A0N0UHP2_9BACL</name>
<accession>A0A0N0UHP2</accession>
<evidence type="ECO:0000259" key="3">
    <source>
        <dbReference type="Pfam" id="PF07819"/>
    </source>
</evidence>
<evidence type="ECO:0000313" key="5">
    <source>
        <dbReference type="EMBL" id="KOY15904.1"/>
    </source>
</evidence>
<dbReference type="InterPro" id="IPR012908">
    <property type="entry name" value="PGAP1-ab_dom-like"/>
</dbReference>
<reference evidence="5 6" key="1">
    <citation type="submission" date="2015-08" db="EMBL/GenBank/DDBJ databases">
        <title>Draft genome sequence of cellulolytic and xylanolytic Paenibacillus sp. A59, isolated from a decaying forest soil from Patagonia, Argentina.</title>
        <authorList>
            <person name="Ghio S."/>
            <person name="Caceres A.M."/>
            <person name="Talia P."/>
            <person name="Grasso D."/>
            <person name="Campos E."/>
        </authorList>
    </citation>
    <scope>NUCLEOTIDE SEQUENCE [LARGE SCALE GENOMIC DNA]</scope>
    <source>
        <strain evidence="5 6">A59</strain>
    </source>
</reference>
<proteinExistence type="predicted"/>
<dbReference type="InterPro" id="IPR022385">
    <property type="entry name" value="Rhs_assc_core"/>
</dbReference>
<organism evidence="5 6">
    <name type="scientific">Paenibacillus xylanivorans</name>
    <dbReference type="NCBI Taxonomy" id="1705561"/>
    <lineage>
        <taxon>Bacteria</taxon>
        <taxon>Bacillati</taxon>
        <taxon>Bacillota</taxon>
        <taxon>Bacilli</taxon>
        <taxon>Bacillales</taxon>
        <taxon>Paenibacillaceae</taxon>
        <taxon>Paenibacillus</taxon>
    </lineage>
</organism>
<dbReference type="PANTHER" id="PTHR32305:SF15">
    <property type="entry name" value="PROTEIN RHSA-RELATED"/>
    <property type="match status" value="1"/>
</dbReference>
<dbReference type="Pfam" id="PF07819">
    <property type="entry name" value="PGAP1"/>
    <property type="match status" value="1"/>
</dbReference>
<protein>
    <recommendedName>
        <fullName evidence="7">Fungal lipase-like domain-containing protein</fullName>
    </recommendedName>
</protein>
<evidence type="ECO:0000259" key="4">
    <source>
        <dbReference type="Pfam" id="PF25023"/>
    </source>
</evidence>
<dbReference type="GO" id="GO:0016788">
    <property type="term" value="F:hydrolase activity, acting on ester bonds"/>
    <property type="evidence" value="ECO:0007669"/>
    <property type="project" value="InterPro"/>
</dbReference>
<dbReference type="PATRIC" id="fig|1705561.3.peg.2907"/>
<dbReference type="NCBIfam" id="TIGR01643">
    <property type="entry name" value="YD_repeat_2x"/>
    <property type="match status" value="5"/>
</dbReference>
<evidence type="ECO:0000256" key="1">
    <source>
        <dbReference type="ARBA" id="ARBA00022737"/>
    </source>
</evidence>
<evidence type="ECO:0008006" key="7">
    <source>
        <dbReference type="Google" id="ProtNLM"/>
    </source>
</evidence>
<dbReference type="Gene3D" id="2.180.10.10">
    <property type="entry name" value="RHS repeat-associated core"/>
    <property type="match status" value="1"/>
</dbReference>
<feature type="domain" description="Teneurin-like YD-shell" evidence="4">
    <location>
        <begin position="1184"/>
        <end position="1502"/>
    </location>
</feature>
<feature type="domain" description="Teneurin-like YD-shell" evidence="4">
    <location>
        <begin position="963"/>
        <end position="1087"/>
    </location>
</feature>
<dbReference type="InterPro" id="IPR029058">
    <property type="entry name" value="AB_hydrolase_fold"/>
</dbReference>
<comment type="caution">
    <text evidence="5">The sequence shown here is derived from an EMBL/GenBank/DDBJ whole genome shotgun (WGS) entry which is preliminary data.</text>
</comment>
<feature type="domain" description="GPI inositol-deacylase PGAP1-like alpha/beta" evidence="3">
    <location>
        <begin position="1570"/>
        <end position="1631"/>
    </location>
</feature>
<dbReference type="Pfam" id="PF05593">
    <property type="entry name" value="RHS_repeat"/>
    <property type="match status" value="1"/>
</dbReference>
<dbReference type="InterPro" id="IPR056823">
    <property type="entry name" value="TEN-like_YD-shell"/>
</dbReference>
<dbReference type="EMBL" id="LITU01000059">
    <property type="protein sequence ID" value="KOY15904.1"/>
    <property type="molecule type" value="Genomic_DNA"/>
</dbReference>